<organism evidence="8 9">
    <name type="scientific">Vairimorpha necatrix</name>
    <dbReference type="NCBI Taxonomy" id="6039"/>
    <lineage>
        <taxon>Eukaryota</taxon>
        <taxon>Fungi</taxon>
        <taxon>Fungi incertae sedis</taxon>
        <taxon>Microsporidia</taxon>
        <taxon>Nosematidae</taxon>
        <taxon>Vairimorpha</taxon>
    </lineage>
</organism>
<keyword evidence="6 7" id="KW-0472">Membrane</keyword>
<keyword evidence="4" id="KW-0732">Signal</keyword>
<comment type="subcellular location">
    <subcellularLocation>
        <location evidence="1">Endomembrane system</location>
        <topology evidence="1">Multi-pass membrane protein</topology>
    </subcellularLocation>
    <subcellularLocation>
        <location evidence="7">Endoplasmic reticulum membrane</location>
        <topology evidence="7">Multi-pass membrane protein</topology>
    </subcellularLocation>
</comment>
<reference evidence="8" key="1">
    <citation type="journal article" date="2024" name="BMC Genomics">
        <title>Functional annotation of a divergent genome using sequence and structure-based similarity.</title>
        <authorList>
            <person name="Svedberg D."/>
            <person name="Winiger R.R."/>
            <person name="Berg A."/>
            <person name="Sharma H."/>
            <person name="Tellgren-Roth C."/>
            <person name="Debrunner-Vossbrinck B.A."/>
            <person name="Vossbrinck C.R."/>
            <person name="Barandun J."/>
        </authorList>
    </citation>
    <scope>NUCLEOTIDE SEQUENCE</scope>
    <source>
        <strain evidence="8">Illinois isolate</strain>
    </source>
</reference>
<feature type="transmembrane region" description="Helical" evidence="7">
    <location>
        <begin position="134"/>
        <end position="157"/>
    </location>
</feature>
<dbReference type="GeneID" id="90542211"/>
<accession>A0AAX4JEF1</accession>
<feature type="transmembrane region" description="Helical" evidence="7">
    <location>
        <begin position="69"/>
        <end position="90"/>
    </location>
</feature>
<dbReference type="GO" id="GO:0006506">
    <property type="term" value="P:GPI anchor biosynthetic process"/>
    <property type="evidence" value="ECO:0007669"/>
    <property type="project" value="UniProtKB-KW"/>
</dbReference>
<dbReference type="Pfam" id="PF04080">
    <property type="entry name" value="Per1"/>
    <property type="match status" value="1"/>
</dbReference>
<dbReference type="EMBL" id="CP142733">
    <property type="protein sequence ID" value="WUR04380.1"/>
    <property type="molecule type" value="Genomic_DNA"/>
</dbReference>
<evidence type="ECO:0000313" key="8">
    <source>
        <dbReference type="EMBL" id="WUR04380.1"/>
    </source>
</evidence>
<gene>
    <name evidence="8" type="ORF">VNE69_08135</name>
</gene>
<protein>
    <recommendedName>
        <fullName evidence="7">Post-GPI attachment to proteins factor 3</fullName>
    </recommendedName>
</protein>
<name>A0AAX4JEF1_9MICR</name>
<evidence type="ECO:0000313" key="9">
    <source>
        <dbReference type="Proteomes" id="UP001334084"/>
    </source>
</evidence>
<sequence length="287" mass="34392">MVYYKCTEKCSSDLSQIVTVNLLDTIFNRSLSEKINNMCHYFCLKDLNLKNIKRNGRWGFCPILGMTEFFSSLFSFTNFLINIISYNSFIKPNLRHLKLRSVFILQYLITNMAFLSSTLFHIHENTLTRNMDYFFAILVLLFGLYMSIMRLALVYNLELRTRKILRSIFISYYIFHVSKMAQDFDYVFNKFSCLIIIILTLSFNFFIYKNYKNFKYAKNILFFTGLFFLAGYIEIQDLPPYSYLIDSHAMWHLFGSLCTPFYMKFWGDDIKNNRLLYNNIRINRKMK</sequence>
<dbReference type="GO" id="GO:0005789">
    <property type="term" value="C:endoplasmic reticulum membrane"/>
    <property type="evidence" value="ECO:0007669"/>
    <property type="project" value="UniProtKB-SubCell"/>
</dbReference>
<dbReference type="GO" id="GO:0016788">
    <property type="term" value="F:hydrolase activity, acting on ester bonds"/>
    <property type="evidence" value="ECO:0007669"/>
    <property type="project" value="TreeGrafter"/>
</dbReference>
<feature type="transmembrane region" description="Helical" evidence="7">
    <location>
        <begin position="102"/>
        <end position="122"/>
    </location>
</feature>
<keyword evidence="2 7" id="KW-0337">GPI-anchor biosynthesis</keyword>
<evidence type="ECO:0000256" key="2">
    <source>
        <dbReference type="ARBA" id="ARBA00022502"/>
    </source>
</evidence>
<evidence type="ECO:0000256" key="7">
    <source>
        <dbReference type="RuleBase" id="RU365066"/>
    </source>
</evidence>
<evidence type="ECO:0000256" key="4">
    <source>
        <dbReference type="ARBA" id="ARBA00022729"/>
    </source>
</evidence>
<feature type="transmembrane region" description="Helical" evidence="7">
    <location>
        <begin position="187"/>
        <end position="207"/>
    </location>
</feature>
<dbReference type="Proteomes" id="UP001334084">
    <property type="component" value="Chromosome 8"/>
</dbReference>
<comment type="function">
    <text evidence="7">Involved in the lipid remodeling steps of GPI-anchor maturation.</text>
</comment>
<keyword evidence="5 7" id="KW-1133">Transmembrane helix</keyword>
<evidence type="ECO:0000256" key="3">
    <source>
        <dbReference type="ARBA" id="ARBA00022692"/>
    </source>
</evidence>
<dbReference type="PANTHER" id="PTHR13148">
    <property type="entry name" value="PER1-RELATED"/>
    <property type="match status" value="1"/>
</dbReference>
<evidence type="ECO:0000256" key="6">
    <source>
        <dbReference type="ARBA" id="ARBA00023136"/>
    </source>
</evidence>
<keyword evidence="9" id="KW-1185">Reference proteome</keyword>
<feature type="transmembrane region" description="Helical" evidence="7">
    <location>
        <begin position="241"/>
        <end position="263"/>
    </location>
</feature>
<comment type="similarity">
    <text evidence="7">Belongs to the PGAP3 family.</text>
</comment>
<keyword evidence="3 7" id="KW-0812">Transmembrane</keyword>
<evidence type="ECO:0000256" key="1">
    <source>
        <dbReference type="ARBA" id="ARBA00004127"/>
    </source>
</evidence>
<evidence type="ECO:0000256" key="5">
    <source>
        <dbReference type="ARBA" id="ARBA00022989"/>
    </source>
</evidence>
<dbReference type="RefSeq" id="XP_065330525.1">
    <property type="nucleotide sequence ID" value="XM_065474453.1"/>
</dbReference>
<dbReference type="KEGG" id="vnx:VNE69_08135"/>
<keyword evidence="7" id="KW-0256">Endoplasmic reticulum</keyword>
<dbReference type="InterPro" id="IPR007217">
    <property type="entry name" value="Per1-like"/>
</dbReference>
<feature type="transmembrane region" description="Helical" evidence="7">
    <location>
        <begin position="219"/>
        <end position="235"/>
    </location>
</feature>
<proteinExistence type="inferred from homology"/>
<dbReference type="AlphaFoldDB" id="A0AAX4JEF1"/>
<comment type="caution">
    <text evidence="7">Lacks conserved residue(s) required for the propagation of feature annotation.</text>
</comment>
<dbReference type="PANTHER" id="PTHR13148:SF0">
    <property type="entry name" value="POST-GPI ATTACHMENT TO PROTEINS FACTOR 3"/>
    <property type="match status" value="1"/>
</dbReference>